<dbReference type="InterPro" id="IPR051678">
    <property type="entry name" value="AGP_Transferase"/>
</dbReference>
<dbReference type="Proteomes" id="UP000799441">
    <property type="component" value="Unassembled WGS sequence"/>
</dbReference>
<dbReference type="PANTHER" id="PTHR21310:SF15">
    <property type="entry name" value="AMINOGLYCOSIDE PHOSPHOTRANSFERASE DOMAIN-CONTAINING PROTEIN"/>
    <property type="match status" value="1"/>
</dbReference>
<dbReference type="InterPro" id="IPR011009">
    <property type="entry name" value="Kinase-like_dom_sf"/>
</dbReference>
<name>A0A9P4QI93_9PEZI</name>
<keyword evidence="3" id="KW-1185">Reference proteome</keyword>
<protein>
    <recommendedName>
        <fullName evidence="1">Aminoglycoside phosphotransferase domain-containing protein</fullName>
    </recommendedName>
</protein>
<evidence type="ECO:0000259" key="1">
    <source>
        <dbReference type="Pfam" id="PF01636"/>
    </source>
</evidence>
<dbReference type="AlphaFoldDB" id="A0A9P4QI93"/>
<sequence>MADPTLYPPPVFSEDEIRQINLPSGLKPKTIQHLKDANAGYHRIYQVTFEPAELSQYIPAAARDTSRQDSLILRISGKHFMSIKTCAEIDTISYLNLKTGIPVPSVLWYSDDASNPLGHEYMYLTHAKGQSFDVIYRQLIAIGDQEQLQVQTDALLSQMVDILIELTKTKWSCLGSIRRNIVPAGAADGNTTNFIIGPLLSEQFWHEPEFEQFWGGKVTYSDLNPGGPFTSWSEMELAKIEKYIWMIEHHESLEIVRQHLPRIRELSDAIRKHAAEINDTTYVLAHRDLHMGNIMYDGESRKVTAVIDWEFASVMPAPLTDAAMGSLLWDYGPNGISESTRGLQRRLKSLCKGRGADVEVESRYNSPRQEAMMDAVNYLRAVTEVLPRGQVERNWKGWVEEMLLAINTIVQE</sequence>
<evidence type="ECO:0000313" key="3">
    <source>
        <dbReference type="Proteomes" id="UP000799441"/>
    </source>
</evidence>
<proteinExistence type="predicted"/>
<feature type="domain" description="Aminoglycoside phosphotransferase" evidence="1">
    <location>
        <begin position="70"/>
        <end position="326"/>
    </location>
</feature>
<dbReference type="Gene3D" id="3.90.1200.10">
    <property type="match status" value="1"/>
</dbReference>
<dbReference type="PANTHER" id="PTHR21310">
    <property type="entry name" value="AMINOGLYCOSIDE PHOSPHOTRANSFERASE-RELATED-RELATED"/>
    <property type="match status" value="1"/>
</dbReference>
<dbReference type="OrthoDB" id="2906425at2759"/>
<gene>
    <name evidence="2" type="ORF">K431DRAFT_280277</name>
</gene>
<comment type="caution">
    <text evidence="2">The sequence shown here is derived from an EMBL/GenBank/DDBJ whole genome shotgun (WGS) entry which is preliminary data.</text>
</comment>
<organism evidence="2 3">
    <name type="scientific">Polychaeton citri CBS 116435</name>
    <dbReference type="NCBI Taxonomy" id="1314669"/>
    <lineage>
        <taxon>Eukaryota</taxon>
        <taxon>Fungi</taxon>
        <taxon>Dikarya</taxon>
        <taxon>Ascomycota</taxon>
        <taxon>Pezizomycotina</taxon>
        <taxon>Dothideomycetes</taxon>
        <taxon>Dothideomycetidae</taxon>
        <taxon>Capnodiales</taxon>
        <taxon>Capnodiaceae</taxon>
        <taxon>Polychaeton</taxon>
    </lineage>
</organism>
<evidence type="ECO:0000313" key="2">
    <source>
        <dbReference type="EMBL" id="KAF2726250.1"/>
    </source>
</evidence>
<dbReference type="EMBL" id="MU003765">
    <property type="protein sequence ID" value="KAF2726250.1"/>
    <property type="molecule type" value="Genomic_DNA"/>
</dbReference>
<dbReference type="InterPro" id="IPR002575">
    <property type="entry name" value="Aminoglycoside_PTrfase"/>
</dbReference>
<reference evidence="2" key="1">
    <citation type="journal article" date="2020" name="Stud. Mycol.">
        <title>101 Dothideomycetes genomes: a test case for predicting lifestyles and emergence of pathogens.</title>
        <authorList>
            <person name="Haridas S."/>
            <person name="Albert R."/>
            <person name="Binder M."/>
            <person name="Bloem J."/>
            <person name="Labutti K."/>
            <person name="Salamov A."/>
            <person name="Andreopoulos B."/>
            <person name="Baker S."/>
            <person name="Barry K."/>
            <person name="Bills G."/>
            <person name="Bluhm B."/>
            <person name="Cannon C."/>
            <person name="Castanera R."/>
            <person name="Culley D."/>
            <person name="Daum C."/>
            <person name="Ezra D."/>
            <person name="Gonzalez J."/>
            <person name="Henrissat B."/>
            <person name="Kuo A."/>
            <person name="Liang C."/>
            <person name="Lipzen A."/>
            <person name="Lutzoni F."/>
            <person name="Magnuson J."/>
            <person name="Mondo S."/>
            <person name="Nolan M."/>
            <person name="Ohm R."/>
            <person name="Pangilinan J."/>
            <person name="Park H.-J."/>
            <person name="Ramirez L."/>
            <person name="Alfaro M."/>
            <person name="Sun H."/>
            <person name="Tritt A."/>
            <person name="Yoshinaga Y."/>
            <person name="Zwiers L.-H."/>
            <person name="Turgeon B."/>
            <person name="Goodwin S."/>
            <person name="Spatafora J."/>
            <person name="Crous P."/>
            <person name="Grigoriev I."/>
        </authorList>
    </citation>
    <scope>NUCLEOTIDE SEQUENCE</scope>
    <source>
        <strain evidence="2">CBS 116435</strain>
    </source>
</reference>
<dbReference type="SUPFAM" id="SSF56112">
    <property type="entry name" value="Protein kinase-like (PK-like)"/>
    <property type="match status" value="1"/>
</dbReference>
<dbReference type="Pfam" id="PF01636">
    <property type="entry name" value="APH"/>
    <property type="match status" value="1"/>
</dbReference>
<accession>A0A9P4QI93</accession>